<dbReference type="OrthoDB" id="11098at2157"/>
<keyword evidence="3" id="KW-1185">Reference proteome</keyword>
<dbReference type="KEGG" id="hdf:AArcSl_2127"/>
<protein>
    <submittedName>
        <fullName evidence="2">Glycosyl transferase family 2</fullName>
    </submittedName>
</protein>
<organism evidence="2 3">
    <name type="scientific">Halalkaliarchaeum desulfuricum</name>
    <dbReference type="NCBI Taxonomy" id="2055893"/>
    <lineage>
        <taxon>Archaea</taxon>
        <taxon>Methanobacteriati</taxon>
        <taxon>Methanobacteriota</taxon>
        <taxon>Stenosarchaea group</taxon>
        <taxon>Halobacteria</taxon>
        <taxon>Halobacteriales</taxon>
        <taxon>Haloferacaceae</taxon>
        <taxon>Halalkaliarchaeum</taxon>
    </lineage>
</organism>
<dbReference type="GeneID" id="37878478"/>
<feature type="domain" description="Glycosyltransferase 2-like" evidence="1">
    <location>
        <begin position="51"/>
        <end position="119"/>
    </location>
</feature>
<dbReference type="RefSeq" id="WP_119818854.1">
    <property type="nucleotide sequence ID" value="NZ_CP025066.1"/>
</dbReference>
<dbReference type="AlphaFoldDB" id="A0A343TKY0"/>
<dbReference type="PANTHER" id="PTHR10859">
    <property type="entry name" value="GLYCOSYL TRANSFERASE"/>
    <property type="match status" value="1"/>
</dbReference>
<keyword evidence="2" id="KW-0808">Transferase</keyword>
<sequence>MSTVGVVIPAFRPEVERTLSYLRELESVLSPDVIRLELDDPDPDVVAAFEGSPATVNAVDRRRGKGAAIAEGFDTLETDVLAFFDADGATPAASAEAVVAPVRRGEVPLAVGSRRHPDSRVAGHQGVTRRVLGDAFAWSARRLLPATLYDYQCGAKAISAGTWRNVRKHLSETGFGWDIELIATAAALGYKIREVPIEWEDQPGSTVSPAGDGLRMARTLLSASLCARNVRRQTDRDGEGMET</sequence>
<dbReference type="GO" id="GO:0016740">
    <property type="term" value="F:transferase activity"/>
    <property type="evidence" value="ECO:0007669"/>
    <property type="project" value="UniProtKB-KW"/>
</dbReference>
<dbReference type="Pfam" id="PF00535">
    <property type="entry name" value="Glycos_transf_2"/>
    <property type="match status" value="1"/>
</dbReference>
<reference evidence="3" key="1">
    <citation type="submission" date="2017-11" db="EMBL/GenBank/DDBJ databases">
        <title>Phenotypic and genomic properties of facultatively anaerobic sulfur-reducing natronoarchaea from hypersaline soda lakes.</title>
        <authorList>
            <person name="Sorokin D.Y."/>
            <person name="Kublanov I.V."/>
            <person name="Roman P."/>
            <person name="Sinninghe Damste J.S."/>
            <person name="Golyshin P.N."/>
            <person name="Rojo D."/>
            <person name="Ciordia S."/>
            <person name="Mena M.D.C."/>
            <person name="Ferrer M."/>
            <person name="Messina E."/>
            <person name="Smedile F."/>
            <person name="La Spada G."/>
            <person name="La Cono V."/>
            <person name="Yakimov M.M."/>
        </authorList>
    </citation>
    <scope>NUCLEOTIDE SEQUENCE [LARGE SCALE GENOMIC DNA]</scope>
    <source>
        <strain evidence="3">AArc-Sl</strain>
    </source>
</reference>
<gene>
    <name evidence="2" type="ORF">AArcSl_2127</name>
</gene>
<evidence type="ECO:0000313" key="3">
    <source>
        <dbReference type="Proteomes" id="UP000263012"/>
    </source>
</evidence>
<dbReference type="GO" id="GO:0006487">
    <property type="term" value="P:protein N-linked glycosylation"/>
    <property type="evidence" value="ECO:0007669"/>
    <property type="project" value="TreeGrafter"/>
</dbReference>
<evidence type="ECO:0000313" key="2">
    <source>
        <dbReference type="EMBL" id="AUX09752.1"/>
    </source>
</evidence>
<proteinExistence type="predicted"/>
<dbReference type="SUPFAM" id="SSF53448">
    <property type="entry name" value="Nucleotide-diphospho-sugar transferases"/>
    <property type="match status" value="1"/>
</dbReference>
<accession>A0A343TKY0</accession>
<name>A0A343TKY0_9EURY</name>
<dbReference type="EMBL" id="CP025066">
    <property type="protein sequence ID" value="AUX09752.1"/>
    <property type="molecule type" value="Genomic_DNA"/>
</dbReference>
<dbReference type="PANTHER" id="PTHR10859:SF91">
    <property type="entry name" value="DOLICHYL-PHOSPHATE BETA-GLUCOSYLTRANSFERASE"/>
    <property type="match status" value="1"/>
</dbReference>
<dbReference type="InterPro" id="IPR029044">
    <property type="entry name" value="Nucleotide-diphossugar_trans"/>
</dbReference>
<dbReference type="InterPro" id="IPR001173">
    <property type="entry name" value="Glyco_trans_2-like"/>
</dbReference>
<dbReference type="Proteomes" id="UP000263012">
    <property type="component" value="Chromosome"/>
</dbReference>
<evidence type="ECO:0000259" key="1">
    <source>
        <dbReference type="Pfam" id="PF00535"/>
    </source>
</evidence>
<dbReference type="Gene3D" id="3.90.550.10">
    <property type="entry name" value="Spore Coat Polysaccharide Biosynthesis Protein SpsA, Chain A"/>
    <property type="match status" value="1"/>
</dbReference>